<evidence type="ECO:0000259" key="5">
    <source>
        <dbReference type="Pfam" id="PF01321"/>
    </source>
</evidence>
<dbReference type="InterPro" id="IPR033740">
    <property type="entry name" value="Pept_M24B"/>
</dbReference>
<dbReference type="Gene3D" id="3.90.230.10">
    <property type="entry name" value="Creatinase/methionine aminopeptidase superfamily"/>
    <property type="match status" value="1"/>
</dbReference>
<evidence type="ECO:0000259" key="6">
    <source>
        <dbReference type="Pfam" id="PF16188"/>
    </source>
</evidence>
<feature type="domain" description="Creatinase N-terminal" evidence="5">
    <location>
        <begin position="8"/>
        <end position="131"/>
    </location>
</feature>
<evidence type="ECO:0000256" key="2">
    <source>
        <dbReference type="ARBA" id="ARBA00022723"/>
    </source>
</evidence>
<evidence type="ECO:0000313" key="7">
    <source>
        <dbReference type="EMBL" id="MBJ7544737.1"/>
    </source>
</evidence>
<dbReference type="FunFam" id="3.90.230.10:FF:000009">
    <property type="entry name" value="xaa-Pro aminopeptidase 2"/>
    <property type="match status" value="1"/>
</dbReference>
<organism evidence="7 8">
    <name type="scientific">Rhodomicrobium udaipurense</name>
    <dbReference type="NCBI Taxonomy" id="1202716"/>
    <lineage>
        <taxon>Bacteria</taxon>
        <taxon>Pseudomonadati</taxon>
        <taxon>Pseudomonadota</taxon>
        <taxon>Alphaproteobacteria</taxon>
        <taxon>Hyphomicrobiales</taxon>
        <taxon>Hyphomicrobiaceae</taxon>
        <taxon>Rhodomicrobium</taxon>
    </lineage>
</organism>
<dbReference type="GO" id="GO:0070006">
    <property type="term" value="F:metalloaminopeptidase activity"/>
    <property type="evidence" value="ECO:0007669"/>
    <property type="project" value="InterPro"/>
</dbReference>
<keyword evidence="8" id="KW-1185">Reference proteome</keyword>
<protein>
    <submittedName>
        <fullName evidence="7">Aminopeptidase P family protein</fullName>
    </submittedName>
</protein>
<comment type="similarity">
    <text evidence="1">Belongs to the peptidase M24B family.</text>
</comment>
<dbReference type="AlphaFoldDB" id="A0A8I1KKA1"/>
<gene>
    <name evidence="7" type="ORF">JDN41_14375</name>
</gene>
<dbReference type="InterPro" id="IPR032416">
    <property type="entry name" value="Peptidase_M24_C"/>
</dbReference>
<dbReference type="Pfam" id="PF00557">
    <property type="entry name" value="Peptidase_M24"/>
    <property type="match status" value="1"/>
</dbReference>
<dbReference type="InterPro" id="IPR036005">
    <property type="entry name" value="Creatinase/aminopeptidase-like"/>
</dbReference>
<dbReference type="InterPro" id="IPR000994">
    <property type="entry name" value="Pept_M24"/>
</dbReference>
<dbReference type="SUPFAM" id="SSF53092">
    <property type="entry name" value="Creatinase/prolidase N-terminal domain"/>
    <property type="match status" value="1"/>
</dbReference>
<dbReference type="PANTHER" id="PTHR43763">
    <property type="entry name" value="XAA-PRO AMINOPEPTIDASE 1"/>
    <property type="match status" value="1"/>
</dbReference>
<feature type="domain" description="Peptidase M24 C-terminal" evidence="6">
    <location>
        <begin position="535"/>
        <end position="595"/>
    </location>
</feature>
<dbReference type="GO" id="GO:0046872">
    <property type="term" value="F:metal ion binding"/>
    <property type="evidence" value="ECO:0007669"/>
    <property type="project" value="UniProtKB-KW"/>
</dbReference>
<dbReference type="SUPFAM" id="SSF55920">
    <property type="entry name" value="Creatinase/aminopeptidase"/>
    <property type="match status" value="1"/>
</dbReference>
<evidence type="ECO:0000259" key="4">
    <source>
        <dbReference type="Pfam" id="PF00557"/>
    </source>
</evidence>
<comment type="caution">
    <text evidence="7">The sequence shown here is derived from an EMBL/GenBank/DDBJ whole genome shotgun (WGS) entry which is preliminary data.</text>
</comment>
<dbReference type="CDD" id="cd01085">
    <property type="entry name" value="APP"/>
    <property type="match status" value="1"/>
</dbReference>
<feature type="domain" description="Peptidase M24" evidence="4">
    <location>
        <begin position="313"/>
        <end position="524"/>
    </location>
</feature>
<proteinExistence type="inferred from homology"/>
<dbReference type="InterPro" id="IPR000587">
    <property type="entry name" value="Creatinase_N"/>
</dbReference>
<reference evidence="7 8" key="1">
    <citation type="submission" date="2020-12" db="EMBL/GenBank/DDBJ databases">
        <title>Revised draft genomes of Rhodomicrobium vannielii ATCC 17100 and Rhodomicrobium udaipurense JA643.</title>
        <authorList>
            <person name="Conners E.M."/>
            <person name="Davenport E.J."/>
            <person name="Bose A."/>
        </authorList>
    </citation>
    <scope>NUCLEOTIDE SEQUENCE [LARGE SCALE GENOMIC DNA]</scope>
    <source>
        <strain evidence="7 8">JA643</strain>
    </source>
</reference>
<sequence>MPHTHESRLAALRDALAEEKLAGFIVPKADEFQNESVPACWDRLAWLTGFTGSAGTAVVLADKAALIVDSRYTLQAKAQVDTALYAVELFPKVTLAKWLGEHAGAGAAIGYDPSLFTQASFKPLKAEAEKAGFELRAIKANPIDALWEDRPAPSFAPIVFHDEAFAGESAASKLERVQKEIAARKATGLIVSAPDAVAWLFNIRGGDVAHTPVALARAYVPLKGQPTLFVSPGHVTDENREGLEALAALHPLGDLWKVLPRLVGAAAKVIADPTYTTLRVADILKVAGAKVIEGDDPSIRFKAAKNATELEGARAAHLRDGVAVVQFLAWLDANAPSGTVDELAASDRLEAFRRDTGKLVDLSFDTISGAGSNGAIVHYRATPQTNKPLLPGTLYLIDSGGQYRDGTTDITRTIAIGEPSAAMRRHYTLVLKGHIGIATARFPAKTTGAALDSFARRALWDAGLDYGHGTGHGVGSFLSVHEGPANISPRGTVALEPGMILSNEPGYYREGQYGIRLENLIAVTPAQGIDGGETEMLGFETLTLAPFDRRLIDAALLSPAERDWLNAYHARVREALASHLDDADRAWLDAATAEI</sequence>
<evidence type="ECO:0000313" key="8">
    <source>
        <dbReference type="Proteomes" id="UP000623250"/>
    </source>
</evidence>
<accession>A0A8I1KKA1</accession>
<dbReference type="EMBL" id="JAEMUK010000080">
    <property type="protein sequence ID" value="MBJ7544737.1"/>
    <property type="molecule type" value="Genomic_DNA"/>
</dbReference>
<dbReference type="InterPro" id="IPR029149">
    <property type="entry name" value="Creatin/AminoP/Spt16_N"/>
</dbReference>
<evidence type="ECO:0000256" key="3">
    <source>
        <dbReference type="ARBA" id="ARBA00022801"/>
    </source>
</evidence>
<dbReference type="Pfam" id="PF16188">
    <property type="entry name" value="Peptidase_M24_C"/>
    <property type="match status" value="1"/>
</dbReference>
<dbReference type="Gene3D" id="3.40.350.10">
    <property type="entry name" value="Creatinase/prolidase N-terminal domain"/>
    <property type="match status" value="2"/>
</dbReference>
<keyword evidence="7" id="KW-0645">Protease</keyword>
<dbReference type="GO" id="GO:0005737">
    <property type="term" value="C:cytoplasm"/>
    <property type="evidence" value="ECO:0007669"/>
    <property type="project" value="UniProtKB-ARBA"/>
</dbReference>
<dbReference type="Proteomes" id="UP000623250">
    <property type="component" value="Unassembled WGS sequence"/>
</dbReference>
<name>A0A8I1KKA1_9HYPH</name>
<dbReference type="InterPro" id="IPR050422">
    <property type="entry name" value="X-Pro_aminopeptidase_P"/>
</dbReference>
<evidence type="ECO:0000256" key="1">
    <source>
        <dbReference type="ARBA" id="ARBA00008766"/>
    </source>
</evidence>
<keyword evidence="2" id="KW-0479">Metal-binding</keyword>
<dbReference type="Pfam" id="PF01321">
    <property type="entry name" value="Creatinase_N"/>
    <property type="match status" value="1"/>
</dbReference>
<dbReference type="RefSeq" id="WP_037237851.1">
    <property type="nucleotide sequence ID" value="NZ_JAEMUK010000080.1"/>
</dbReference>
<dbReference type="PANTHER" id="PTHR43763:SF6">
    <property type="entry name" value="XAA-PRO AMINOPEPTIDASE 1"/>
    <property type="match status" value="1"/>
</dbReference>
<dbReference type="Pfam" id="PF16189">
    <property type="entry name" value="Creatinase_N_2"/>
    <property type="match status" value="1"/>
</dbReference>
<keyword evidence="3" id="KW-0378">Hydrolase</keyword>
<keyword evidence="7" id="KW-0031">Aminopeptidase</keyword>